<dbReference type="WBParaSite" id="scaffold252_cov243.g555">
    <property type="protein sequence ID" value="scaffold252_cov243.g555"/>
    <property type="gene ID" value="scaffold252_cov243.g555"/>
</dbReference>
<evidence type="ECO:0000256" key="1">
    <source>
        <dbReference type="SAM" id="Phobius"/>
    </source>
</evidence>
<dbReference type="Proteomes" id="UP000887561">
    <property type="component" value="Unplaced"/>
</dbReference>
<proteinExistence type="predicted"/>
<evidence type="ECO:0000313" key="3">
    <source>
        <dbReference type="WBParaSite" id="scaffold252_cov243.g555"/>
    </source>
</evidence>
<keyword evidence="1" id="KW-1133">Transmembrane helix</keyword>
<reference evidence="3" key="1">
    <citation type="submission" date="2022-11" db="UniProtKB">
        <authorList>
            <consortium name="WormBaseParasite"/>
        </authorList>
    </citation>
    <scope>IDENTIFICATION</scope>
</reference>
<feature type="transmembrane region" description="Helical" evidence="1">
    <location>
        <begin position="6"/>
        <end position="28"/>
    </location>
</feature>
<name>A0A915M4C5_MELJA</name>
<keyword evidence="2" id="KW-1185">Reference proteome</keyword>
<accession>A0A915M4C5</accession>
<keyword evidence="1" id="KW-0472">Membrane</keyword>
<evidence type="ECO:0000313" key="2">
    <source>
        <dbReference type="Proteomes" id="UP000887561"/>
    </source>
</evidence>
<protein>
    <submittedName>
        <fullName evidence="3">Uncharacterized protein</fullName>
    </submittedName>
</protein>
<dbReference type="AlphaFoldDB" id="A0A915M4C5"/>
<keyword evidence="1" id="KW-0812">Transmembrane</keyword>
<sequence>DTVDNTLLIEMLWTTKVLDFLGILWGFLMEEYIREKCSTDVLSLLELFSAFNRSNE</sequence>
<organism evidence="2 3">
    <name type="scientific">Meloidogyne javanica</name>
    <name type="common">Root-knot nematode worm</name>
    <dbReference type="NCBI Taxonomy" id="6303"/>
    <lineage>
        <taxon>Eukaryota</taxon>
        <taxon>Metazoa</taxon>
        <taxon>Ecdysozoa</taxon>
        <taxon>Nematoda</taxon>
        <taxon>Chromadorea</taxon>
        <taxon>Rhabditida</taxon>
        <taxon>Tylenchina</taxon>
        <taxon>Tylenchomorpha</taxon>
        <taxon>Tylenchoidea</taxon>
        <taxon>Meloidogynidae</taxon>
        <taxon>Meloidogyninae</taxon>
        <taxon>Meloidogyne</taxon>
        <taxon>Meloidogyne incognita group</taxon>
    </lineage>
</organism>